<evidence type="ECO:0000313" key="2">
    <source>
        <dbReference type="EMBL" id="KAK3794205.1"/>
    </source>
</evidence>
<dbReference type="Proteomes" id="UP001283361">
    <property type="component" value="Unassembled WGS sequence"/>
</dbReference>
<sequence>MFTTFRIGLPGFLKLNTTTWFYAIVTEIKHRHQQQPGPRNSSKPVAPRIPRNPALDLTNYSITCHRLRAAPRLTSASVVSTFGSA</sequence>
<comment type="caution">
    <text evidence="2">The sequence shown here is derived from an EMBL/GenBank/DDBJ whole genome shotgun (WGS) entry which is preliminary data.</text>
</comment>
<accession>A0AAE1E5E9</accession>
<evidence type="ECO:0000256" key="1">
    <source>
        <dbReference type="SAM" id="MobiDB-lite"/>
    </source>
</evidence>
<evidence type="ECO:0000313" key="3">
    <source>
        <dbReference type="Proteomes" id="UP001283361"/>
    </source>
</evidence>
<gene>
    <name evidence="2" type="ORF">RRG08_049605</name>
</gene>
<proteinExistence type="predicted"/>
<feature type="region of interest" description="Disordered" evidence="1">
    <location>
        <begin position="30"/>
        <end position="52"/>
    </location>
</feature>
<protein>
    <submittedName>
        <fullName evidence="2">Uncharacterized protein</fullName>
    </submittedName>
</protein>
<name>A0AAE1E5E9_9GAST</name>
<organism evidence="2 3">
    <name type="scientific">Elysia crispata</name>
    <name type="common">lettuce slug</name>
    <dbReference type="NCBI Taxonomy" id="231223"/>
    <lineage>
        <taxon>Eukaryota</taxon>
        <taxon>Metazoa</taxon>
        <taxon>Spiralia</taxon>
        <taxon>Lophotrochozoa</taxon>
        <taxon>Mollusca</taxon>
        <taxon>Gastropoda</taxon>
        <taxon>Heterobranchia</taxon>
        <taxon>Euthyneura</taxon>
        <taxon>Panpulmonata</taxon>
        <taxon>Sacoglossa</taxon>
        <taxon>Placobranchoidea</taxon>
        <taxon>Plakobranchidae</taxon>
        <taxon>Elysia</taxon>
    </lineage>
</organism>
<keyword evidence="3" id="KW-1185">Reference proteome</keyword>
<reference evidence="2" key="1">
    <citation type="journal article" date="2023" name="G3 (Bethesda)">
        <title>A reference genome for the long-term kleptoplast-retaining sea slug Elysia crispata morphotype clarki.</title>
        <authorList>
            <person name="Eastman K.E."/>
            <person name="Pendleton A.L."/>
            <person name="Shaikh M.A."/>
            <person name="Suttiyut T."/>
            <person name="Ogas R."/>
            <person name="Tomko P."/>
            <person name="Gavelis G."/>
            <person name="Widhalm J.R."/>
            <person name="Wisecaver J.H."/>
        </authorList>
    </citation>
    <scope>NUCLEOTIDE SEQUENCE</scope>
    <source>
        <strain evidence="2">ECLA1</strain>
    </source>
</reference>
<dbReference type="EMBL" id="JAWDGP010001132">
    <property type="protein sequence ID" value="KAK3794205.1"/>
    <property type="molecule type" value="Genomic_DNA"/>
</dbReference>
<feature type="compositionally biased region" description="Polar residues" evidence="1">
    <location>
        <begin position="34"/>
        <end position="43"/>
    </location>
</feature>
<dbReference type="AlphaFoldDB" id="A0AAE1E5E9"/>